<dbReference type="RefSeq" id="WP_344931745.1">
    <property type="nucleotide sequence ID" value="NZ_BAABDM010000001.1"/>
</dbReference>
<dbReference type="InterPro" id="IPR009721">
    <property type="entry name" value="O-acyltransferase_WSD1_C"/>
</dbReference>
<dbReference type="Pfam" id="PF03007">
    <property type="entry name" value="WS_DGAT_cat"/>
    <property type="match status" value="1"/>
</dbReference>
<evidence type="ECO:0000256" key="9">
    <source>
        <dbReference type="ARBA" id="ARBA00023315"/>
    </source>
</evidence>
<protein>
    <recommendedName>
        <fullName evidence="4">diacylglycerol O-acyltransferase</fullName>
        <ecNumber evidence="4">2.3.1.20</ecNumber>
    </recommendedName>
</protein>
<feature type="domain" description="O-acyltransferase WSD1 C-terminal" evidence="12">
    <location>
        <begin position="298"/>
        <end position="438"/>
    </location>
</feature>
<proteinExistence type="inferred from homology"/>
<dbReference type="EC" id="2.3.1.20" evidence="4"/>
<sequence>MTHFLKPYERSWLMLGSKSTPMHLGALLIFKLPARGAKSYISNLITMLRAQNTVVAPWNYTLVKGLRPSWSETAEVDLDYHVRHIALPEPGGERELGGLVSRLHSHTLDMQRPLWECHLIEGLSDGRFALFIKMHHSLTDTSGFIRLLTSWLSPSKSAQLSAAPWATPSAADINHDSWTQPLIENALNPKQALQSGLAMGGAFTRLLRSSARPGLKRPYQAPRSPLNVKIGPSRRLATQQYSLARLSTLAEASSSSLESLILYLCATALRRFFKEYNALPDAPLIAAVPRRPGSDNGATIELVSLASDIADPVRRLAAINQSYLAAKSHIAEVPDGLQWLYTGITAMPYLLGQLSGASAFVPAMFNISIHSEQGPEAAQYCNGAELLDLYPMFPLAQDGALSITCLYYAGDAHIGICGARETLPSLQRLALYMEQALIGLESILIDGETA</sequence>
<evidence type="ECO:0000256" key="4">
    <source>
        <dbReference type="ARBA" id="ARBA00013244"/>
    </source>
</evidence>
<keyword evidence="6" id="KW-0808">Transferase</keyword>
<evidence type="ECO:0000259" key="12">
    <source>
        <dbReference type="Pfam" id="PF06974"/>
    </source>
</evidence>
<keyword evidence="9" id="KW-0012">Acyltransferase</keyword>
<evidence type="ECO:0000313" key="13">
    <source>
        <dbReference type="EMBL" id="GAA4082389.1"/>
    </source>
</evidence>
<name>A0ABP7W765_9GAMM</name>
<comment type="catalytic activity">
    <reaction evidence="10">
        <text>an acyl-CoA + a 1,2-diacyl-sn-glycerol = a triacyl-sn-glycerol + CoA</text>
        <dbReference type="Rhea" id="RHEA:10868"/>
        <dbReference type="ChEBI" id="CHEBI:17815"/>
        <dbReference type="ChEBI" id="CHEBI:57287"/>
        <dbReference type="ChEBI" id="CHEBI:58342"/>
        <dbReference type="ChEBI" id="CHEBI:64615"/>
        <dbReference type="EC" id="2.3.1.20"/>
    </reaction>
</comment>
<reference evidence="14" key="1">
    <citation type="journal article" date="2019" name="Int. J. Syst. Evol. Microbiol.">
        <title>The Global Catalogue of Microorganisms (GCM) 10K type strain sequencing project: providing services to taxonomists for standard genome sequencing and annotation.</title>
        <authorList>
            <consortium name="The Broad Institute Genomics Platform"/>
            <consortium name="The Broad Institute Genome Sequencing Center for Infectious Disease"/>
            <person name="Wu L."/>
            <person name="Ma J."/>
        </authorList>
    </citation>
    <scope>NUCLEOTIDE SEQUENCE [LARGE SCALE GENOMIC DNA]</scope>
    <source>
        <strain evidence="14">JCM 17304</strain>
    </source>
</reference>
<evidence type="ECO:0000256" key="7">
    <source>
        <dbReference type="ARBA" id="ARBA00022798"/>
    </source>
</evidence>
<dbReference type="InterPro" id="IPR004255">
    <property type="entry name" value="O-acyltransferase_WSD1_N"/>
</dbReference>
<accession>A0ABP7W765</accession>
<comment type="similarity">
    <text evidence="3">Belongs to the long-chain O-acyltransferase family.</text>
</comment>
<comment type="pathway">
    <text evidence="2">Lipid metabolism.</text>
</comment>
<evidence type="ECO:0000256" key="1">
    <source>
        <dbReference type="ARBA" id="ARBA00004771"/>
    </source>
</evidence>
<evidence type="ECO:0000259" key="11">
    <source>
        <dbReference type="Pfam" id="PF03007"/>
    </source>
</evidence>
<dbReference type="NCBIfam" id="TIGR02946">
    <property type="entry name" value="acyl_WS_DGAT"/>
    <property type="match status" value="1"/>
</dbReference>
<dbReference type="EMBL" id="BAABDM010000001">
    <property type="protein sequence ID" value="GAA4082389.1"/>
    <property type="molecule type" value="Genomic_DNA"/>
</dbReference>
<organism evidence="13 14">
    <name type="scientific">Zhongshania borealis</name>
    <dbReference type="NCBI Taxonomy" id="889488"/>
    <lineage>
        <taxon>Bacteria</taxon>
        <taxon>Pseudomonadati</taxon>
        <taxon>Pseudomonadota</taxon>
        <taxon>Gammaproteobacteria</taxon>
        <taxon>Cellvibrionales</taxon>
        <taxon>Spongiibacteraceae</taxon>
        <taxon>Zhongshania</taxon>
    </lineage>
</organism>
<keyword evidence="5" id="KW-0444">Lipid biosynthesis</keyword>
<keyword evidence="14" id="KW-1185">Reference proteome</keyword>
<evidence type="ECO:0000256" key="5">
    <source>
        <dbReference type="ARBA" id="ARBA00022516"/>
    </source>
</evidence>
<comment type="caution">
    <text evidence="13">The sequence shown here is derived from an EMBL/GenBank/DDBJ whole genome shotgun (WGS) entry which is preliminary data.</text>
</comment>
<dbReference type="SUPFAM" id="SSF52777">
    <property type="entry name" value="CoA-dependent acyltransferases"/>
    <property type="match status" value="1"/>
</dbReference>
<dbReference type="InterPro" id="IPR045034">
    <property type="entry name" value="O-acyltransferase_WSD1-like"/>
</dbReference>
<evidence type="ECO:0000256" key="8">
    <source>
        <dbReference type="ARBA" id="ARBA00023098"/>
    </source>
</evidence>
<evidence type="ECO:0000256" key="3">
    <source>
        <dbReference type="ARBA" id="ARBA00009587"/>
    </source>
</evidence>
<comment type="pathway">
    <text evidence="1">Glycerolipid metabolism; triacylglycerol biosynthesis.</text>
</comment>
<feature type="domain" description="O-acyltransferase WSD1-like N-terminal" evidence="11">
    <location>
        <begin position="5"/>
        <end position="252"/>
    </location>
</feature>
<keyword evidence="8" id="KW-0443">Lipid metabolism</keyword>
<evidence type="ECO:0000256" key="6">
    <source>
        <dbReference type="ARBA" id="ARBA00022679"/>
    </source>
</evidence>
<dbReference type="InterPro" id="IPR014292">
    <property type="entry name" value="Acyl_transf_WS/DGAT"/>
</dbReference>
<dbReference type="Proteomes" id="UP001500392">
    <property type="component" value="Unassembled WGS sequence"/>
</dbReference>
<evidence type="ECO:0000256" key="2">
    <source>
        <dbReference type="ARBA" id="ARBA00005189"/>
    </source>
</evidence>
<evidence type="ECO:0000313" key="14">
    <source>
        <dbReference type="Proteomes" id="UP001500392"/>
    </source>
</evidence>
<dbReference type="Pfam" id="PF06974">
    <property type="entry name" value="WS_DGAT_C"/>
    <property type="match status" value="1"/>
</dbReference>
<keyword evidence="7" id="KW-0319">Glycerol metabolism</keyword>
<dbReference type="PANTHER" id="PTHR31650">
    <property type="entry name" value="O-ACYLTRANSFERASE (WSD1-LIKE) FAMILY PROTEIN"/>
    <property type="match status" value="1"/>
</dbReference>
<gene>
    <name evidence="13" type="ORF">GCM10022414_01150</name>
</gene>
<dbReference type="PANTHER" id="PTHR31650:SF1">
    <property type="entry name" value="WAX ESTER SYNTHASE_DIACYLGLYCEROL ACYLTRANSFERASE 4-RELATED"/>
    <property type="match status" value="1"/>
</dbReference>
<evidence type="ECO:0000256" key="10">
    <source>
        <dbReference type="ARBA" id="ARBA00048109"/>
    </source>
</evidence>